<proteinExistence type="predicted"/>
<evidence type="ECO:0000259" key="2">
    <source>
        <dbReference type="Pfam" id="PF07583"/>
    </source>
</evidence>
<dbReference type="InterPro" id="IPR022655">
    <property type="entry name" value="DUF1553"/>
</dbReference>
<keyword evidence="6" id="KW-1185">Reference proteome</keyword>
<evidence type="ECO:0000259" key="3">
    <source>
        <dbReference type="Pfam" id="PF07587"/>
    </source>
</evidence>
<protein>
    <recommendedName>
        <fullName evidence="7">Cytochrome c domain-containing protein</fullName>
    </recommendedName>
</protein>
<evidence type="ECO:0000256" key="1">
    <source>
        <dbReference type="SAM" id="SignalP"/>
    </source>
</evidence>
<keyword evidence="1" id="KW-0732">Signal</keyword>
<dbReference type="GO" id="GO:0009055">
    <property type="term" value="F:electron transfer activity"/>
    <property type="evidence" value="ECO:0007669"/>
    <property type="project" value="InterPro"/>
</dbReference>
<dbReference type="EMBL" id="NIDE01000004">
    <property type="protein sequence ID" value="OWK43813.1"/>
    <property type="molecule type" value="Genomic_DNA"/>
</dbReference>
<evidence type="ECO:0000313" key="5">
    <source>
        <dbReference type="EMBL" id="OWK43813.1"/>
    </source>
</evidence>
<dbReference type="AlphaFoldDB" id="A0A225DRU9"/>
<dbReference type="SUPFAM" id="SSF46626">
    <property type="entry name" value="Cytochrome c"/>
    <property type="match status" value="1"/>
</dbReference>
<dbReference type="InterPro" id="IPR011444">
    <property type="entry name" value="DUF1549"/>
</dbReference>
<evidence type="ECO:0000259" key="4">
    <source>
        <dbReference type="Pfam" id="PF07635"/>
    </source>
</evidence>
<gene>
    <name evidence="5" type="ORF">FRUB_03412</name>
</gene>
<reference evidence="6" key="1">
    <citation type="submission" date="2017-06" db="EMBL/GenBank/DDBJ databases">
        <title>Genome analysis of Fimbriiglobus ruber SP5, the first member of the order Planctomycetales with confirmed chitinolytic capability.</title>
        <authorList>
            <person name="Ravin N.V."/>
            <person name="Rakitin A.L."/>
            <person name="Ivanova A.A."/>
            <person name="Beletsky A.V."/>
            <person name="Kulichevskaya I.S."/>
            <person name="Mardanov A.V."/>
            <person name="Dedysh S.N."/>
        </authorList>
    </citation>
    <scope>NUCLEOTIDE SEQUENCE [LARGE SCALE GENOMIC DNA]</scope>
    <source>
        <strain evidence="6">SP5</strain>
    </source>
</reference>
<organism evidence="5 6">
    <name type="scientific">Fimbriiglobus ruber</name>
    <dbReference type="NCBI Taxonomy" id="1908690"/>
    <lineage>
        <taxon>Bacteria</taxon>
        <taxon>Pseudomonadati</taxon>
        <taxon>Planctomycetota</taxon>
        <taxon>Planctomycetia</taxon>
        <taxon>Gemmatales</taxon>
        <taxon>Gemmataceae</taxon>
        <taxon>Fimbriiglobus</taxon>
    </lineage>
</organism>
<evidence type="ECO:0000313" key="6">
    <source>
        <dbReference type="Proteomes" id="UP000214646"/>
    </source>
</evidence>
<dbReference type="Pfam" id="PF07587">
    <property type="entry name" value="PSD1"/>
    <property type="match status" value="1"/>
</dbReference>
<dbReference type="OrthoDB" id="127107at2"/>
<evidence type="ECO:0008006" key="7">
    <source>
        <dbReference type="Google" id="ProtNLM"/>
    </source>
</evidence>
<dbReference type="Proteomes" id="UP000214646">
    <property type="component" value="Unassembled WGS sequence"/>
</dbReference>
<sequence>MNRTAIALVAGFVLASSPTRADDVLFNRDVRPILSDACFSCHGFDAKARKAKLRLDVPEGAFADRKGVAPIRPGDPKGSEVWARITSTDADLVMPPPHANKTLSAAQKETLRTWIAQGAKYQKHWSFEPVTKPAVPKIVGASAPIDAFLLARLRDAKLTPRPAAGKETLIRRAAFALTGLPPTTAEVDAFLADASPTAYEKMVDRYLASPRFGEEMARHWLDLARYADTHGLHLDNERQMWAYRDWVVRAFNDNLPFDRFTVWQLAGDLLPDPTPDQLAATGFNRCNVTTGEGGSIDAEWVYRNAVDRTSTAVQTWLGLTAGCAVCHDHKFDPLSQKEYYSLYAFFLSAADPPLDGNVSTTAPFAKLPTTSRQAALDTAIKAEADARRKLLDAASKAKYSDPADAKPTPDKRQVVDLLFDDTFPLAASSRNTTRNAADWVTDPSFGAKAGRRVLRQANSFFQEDVITPHLRPWVVPTKGAFEAWVRLDPGHPPAAVAVQLGGKKVWWGSEGTATGPYAGGRLGTRKGPLPTPGTWTKLTAPTADLGLKDGQTVGSITLQEYGGVTYWDAVALVGESTPAGDKLASFQVWWKGLGGNSPLELPAELKSVVVGGPDKKHPPEGVAKLRAFYLAYIARPVSDELASLQAAWEKARADHEAAETAIPGTMIYRDLSKPRDAFVMARGQYDKPGEKIQPDVPAILPPLKAVKPGARPTRLDLATWLTAPENPLTARVAANRLWQQFFGVGLVKTSADFGSQGEPPSHPELLDWLAAEYRAGGWDTKKLVKALVMSDAFRRDSRQTPNDRSKDPENRLLARGPRFRLDAEQLRDNALFVSGLLNPQMGGRGMKPYQPPNIWEPIGYGDSNTRYYLQDRGEAVHRRSLYVFIKRTAPHPFLTNFDAPNREQPCPVRERTNTPLQALQLMNDVQHVEAARALAERTITEGGTTTADRIAFLYRTVLSRRPDAEEVRLVAAAFDKQRELFRADPAAAQKLVAVGESKPKGVAPADETAAWAIIANLILNLDETLNQN</sequence>
<feature type="chain" id="PRO_5012058861" description="Cytochrome c domain-containing protein" evidence="1">
    <location>
        <begin position="22"/>
        <end position="1028"/>
    </location>
</feature>
<dbReference type="Pfam" id="PF07583">
    <property type="entry name" value="PSCyt2"/>
    <property type="match status" value="1"/>
</dbReference>
<accession>A0A225DRU9</accession>
<feature type="signal peptide" evidence="1">
    <location>
        <begin position="1"/>
        <end position="21"/>
    </location>
</feature>
<name>A0A225DRU9_9BACT</name>
<dbReference type="RefSeq" id="WP_088254616.1">
    <property type="nucleotide sequence ID" value="NZ_NIDE01000004.1"/>
</dbReference>
<dbReference type="PANTHER" id="PTHR35889:SF3">
    <property type="entry name" value="F-BOX DOMAIN-CONTAINING PROTEIN"/>
    <property type="match status" value="1"/>
</dbReference>
<dbReference type="PANTHER" id="PTHR35889">
    <property type="entry name" value="CYCLOINULO-OLIGOSACCHARIDE FRUCTANOTRANSFERASE-RELATED"/>
    <property type="match status" value="1"/>
</dbReference>
<comment type="caution">
    <text evidence="5">The sequence shown here is derived from an EMBL/GenBank/DDBJ whole genome shotgun (WGS) entry which is preliminary data.</text>
</comment>
<feature type="domain" description="DUF1549" evidence="2">
    <location>
        <begin position="144"/>
        <end position="348"/>
    </location>
</feature>
<feature type="domain" description="DUF1553" evidence="3">
    <location>
        <begin position="713"/>
        <end position="971"/>
    </location>
</feature>
<dbReference type="InterPro" id="IPR036909">
    <property type="entry name" value="Cyt_c-like_dom_sf"/>
</dbReference>
<dbReference type="InterPro" id="IPR011429">
    <property type="entry name" value="Cyt_c_Planctomycete-type"/>
</dbReference>
<feature type="domain" description="Cytochrome C Planctomycete-type" evidence="4">
    <location>
        <begin position="38"/>
        <end position="97"/>
    </location>
</feature>
<dbReference type="GO" id="GO:0020037">
    <property type="term" value="F:heme binding"/>
    <property type="evidence" value="ECO:0007669"/>
    <property type="project" value="InterPro"/>
</dbReference>
<dbReference type="Pfam" id="PF07635">
    <property type="entry name" value="PSCyt1"/>
    <property type="match status" value="1"/>
</dbReference>